<dbReference type="PROSITE" id="PS50977">
    <property type="entry name" value="HTH_TETR_2"/>
    <property type="match status" value="1"/>
</dbReference>
<dbReference type="Gene3D" id="1.10.10.60">
    <property type="entry name" value="Homeodomain-like"/>
    <property type="match status" value="1"/>
</dbReference>
<evidence type="ECO:0000256" key="1">
    <source>
        <dbReference type="ARBA" id="ARBA00023125"/>
    </source>
</evidence>
<organism evidence="4 5">
    <name type="scientific">Actinophytocola algeriensis</name>
    <dbReference type="NCBI Taxonomy" id="1768010"/>
    <lineage>
        <taxon>Bacteria</taxon>
        <taxon>Bacillati</taxon>
        <taxon>Actinomycetota</taxon>
        <taxon>Actinomycetes</taxon>
        <taxon>Pseudonocardiales</taxon>
        <taxon>Pseudonocardiaceae</taxon>
    </lineage>
</organism>
<dbReference type="EMBL" id="JACHJQ010000002">
    <property type="protein sequence ID" value="MBB4905808.1"/>
    <property type="molecule type" value="Genomic_DNA"/>
</dbReference>
<proteinExistence type="predicted"/>
<dbReference type="PANTHER" id="PTHR30055:SF187">
    <property type="entry name" value="TRANSCRIPTIONAL REGULATORY PROTEIN"/>
    <property type="match status" value="1"/>
</dbReference>
<feature type="DNA-binding region" description="H-T-H motif" evidence="2">
    <location>
        <begin position="43"/>
        <end position="62"/>
    </location>
</feature>
<dbReference type="SUPFAM" id="SSF46689">
    <property type="entry name" value="Homeodomain-like"/>
    <property type="match status" value="1"/>
</dbReference>
<dbReference type="GO" id="GO:0003700">
    <property type="term" value="F:DNA-binding transcription factor activity"/>
    <property type="evidence" value="ECO:0007669"/>
    <property type="project" value="TreeGrafter"/>
</dbReference>
<dbReference type="GO" id="GO:0000976">
    <property type="term" value="F:transcription cis-regulatory region binding"/>
    <property type="evidence" value="ECO:0007669"/>
    <property type="project" value="TreeGrafter"/>
</dbReference>
<evidence type="ECO:0000259" key="3">
    <source>
        <dbReference type="PROSITE" id="PS50977"/>
    </source>
</evidence>
<evidence type="ECO:0000313" key="4">
    <source>
        <dbReference type="EMBL" id="MBB4905808.1"/>
    </source>
</evidence>
<dbReference type="InterPro" id="IPR050109">
    <property type="entry name" value="HTH-type_TetR-like_transc_reg"/>
</dbReference>
<evidence type="ECO:0000313" key="5">
    <source>
        <dbReference type="Proteomes" id="UP000520767"/>
    </source>
</evidence>
<dbReference type="Gene3D" id="1.10.357.10">
    <property type="entry name" value="Tetracycline Repressor, domain 2"/>
    <property type="match status" value="1"/>
</dbReference>
<sequence>MSHTPLPRGRHGLSRDEVRDSQRARLLLGMAESVAANGYPRTTVAHVLKRARVSRESFYQHFSDKEDCFLAVLDESAELLARTLATGAATSAEPALPRLEHVLTTYFTTLSEQVPFARVFFVESYAAGIPAQRKRVEVQERFVDLMVAAFADSPEWRALPDARFACRIVVGGISSLVSSALIKGEPERLREAAPRVADLLRHLVAPRPD</sequence>
<dbReference type="InterPro" id="IPR001647">
    <property type="entry name" value="HTH_TetR"/>
</dbReference>
<name>A0A7W7Q2T3_9PSEU</name>
<dbReference type="InterPro" id="IPR036271">
    <property type="entry name" value="Tet_transcr_reg_TetR-rel_C_sf"/>
</dbReference>
<evidence type="ECO:0000256" key="2">
    <source>
        <dbReference type="PROSITE-ProRule" id="PRU00335"/>
    </source>
</evidence>
<comment type="caution">
    <text evidence="4">The sequence shown here is derived from an EMBL/GenBank/DDBJ whole genome shotgun (WGS) entry which is preliminary data.</text>
</comment>
<dbReference type="AlphaFoldDB" id="A0A7W7Q2T3"/>
<dbReference type="SUPFAM" id="SSF48498">
    <property type="entry name" value="Tetracyclin repressor-like, C-terminal domain"/>
    <property type="match status" value="1"/>
</dbReference>
<protein>
    <submittedName>
        <fullName evidence="4">AcrR family transcriptional regulator</fullName>
    </submittedName>
</protein>
<accession>A0A7W7Q2T3</accession>
<reference evidence="4 5" key="1">
    <citation type="submission" date="2020-08" db="EMBL/GenBank/DDBJ databases">
        <title>Genomic Encyclopedia of Type Strains, Phase III (KMG-III): the genomes of soil and plant-associated and newly described type strains.</title>
        <authorList>
            <person name="Whitman W."/>
        </authorList>
    </citation>
    <scope>NUCLEOTIDE SEQUENCE [LARGE SCALE GENOMIC DNA]</scope>
    <source>
        <strain evidence="4 5">CECT 8960</strain>
    </source>
</reference>
<keyword evidence="5" id="KW-1185">Reference proteome</keyword>
<dbReference type="Pfam" id="PF00440">
    <property type="entry name" value="TetR_N"/>
    <property type="match status" value="1"/>
</dbReference>
<dbReference type="PANTHER" id="PTHR30055">
    <property type="entry name" value="HTH-TYPE TRANSCRIPTIONAL REGULATOR RUTR"/>
    <property type="match status" value="1"/>
</dbReference>
<dbReference type="InterPro" id="IPR009057">
    <property type="entry name" value="Homeodomain-like_sf"/>
</dbReference>
<dbReference type="Proteomes" id="UP000520767">
    <property type="component" value="Unassembled WGS sequence"/>
</dbReference>
<feature type="domain" description="HTH tetR-type" evidence="3">
    <location>
        <begin position="20"/>
        <end position="80"/>
    </location>
</feature>
<keyword evidence="1 2" id="KW-0238">DNA-binding</keyword>
<gene>
    <name evidence="4" type="ORF">FHR82_002025</name>
</gene>
<dbReference type="RefSeq" id="WP_184809987.1">
    <property type="nucleotide sequence ID" value="NZ_JACHJQ010000002.1"/>
</dbReference>